<gene>
    <name evidence="2" type="ORF">BSPP4475_14300</name>
</gene>
<dbReference type="Pfam" id="PF01370">
    <property type="entry name" value="Epimerase"/>
    <property type="match status" value="1"/>
</dbReference>
<keyword evidence="3" id="KW-1185">Reference proteome</keyword>
<evidence type="ECO:0000313" key="3">
    <source>
        <dbReference type="Proteomes" id="UP001189619"/>
    </source>
</evidence>
<dbReference type="AlphaFoldDB" id="A0AA48RI74"/>
<name>A0AA48RI74_9BACL</name>
<dbReference type="InterPro" id="IPR036291">
    <property type="entry name" value="NAD(P)-bd_dom_sf"/>
</dbReference>
<dbReference type="PANTHER" id="PTHR43238:SF1">
    <property type="entry name" value="GDP-L-FUCOSE SYNTHASE"/>
    <property type="match status" value="1"/>
</dbReference>
<reference evidence="2" key="1">
    <citation type="submission" date="2023-07" db="EMBL/GenBank/DDBJ databases">
        <authorList>
            <person name="Ivanov I."/>
            <person name="Teneva D."/>
            <person name="Stoikov I."/>
        </authorList>
    </citation>
    <scope>NUCLEOTIDE SEQUENCE</scope>
    <source>
        <strain evidence="2">4475</strain>
    </source>
</reference>
<proteinExistence type="predicted"/>
<dbReference type="RefSeq" id="WP_304414505.1">
    <property type="nucleotide sequence ID" value="NZ_OY569118.1"/>
</dbReference>
<dbReference type="SUPFAM" id="SSF51735">
    <property type="entry name" value="NAD(P)-binding Rossmann-fold domains"/>
    <property type="match status" value="1"/>
</dbReference>
<dbReference type="KEGG" id="bayd:BSPP4475_14300"/>
<evidence type="ECO:0000259" key="1">
    <source>
        <dbReference type="Pfam" id="PF01370"/>
    </source>
</evidence>
<dbReference type="InterPro" id="IPR001509">
    <property type="entry name" value="Epimerase_deHydtase"/>
</dbReference>
<dbReference type="GO" id="GO:0050577">
    <property type="term" value="F:GDP-L-fucose synthase activity"/>
    <property type="evidence" value="ECO:0007669"/>
    <property type="project" value="TreeGrafter"/>
</dbReference>
<dbReference type="Gene3D" id="3.40.50.720">
    <property type="entry name" value="NAD(P)-binding Rossmann-like Domain"/>
    <property type="match status" value="1"/>
</dbReference>
<accession>A0AA48RI74</accession>
<dbReference type="Proteomes" id="UP001189619">
    <property type="component" value="Chromosome"/>
</dbReference>
<protein>
    <recommendedName>
        <fullName evidence="1">NAD-dependent epimerase/dehydratase domain-containing protein</fullName>
    </recommendedName>
</protein>
<dbReference type="PANTHER" id="PTHR43238">
    <property type="entry name" value="GDP-L-FUCOSE SYNTHASE"/>
    <property type="match status" value="1"/>
</dbReference>
<organism evidence="2 3">
    <name type="scientific">Brevibacillus aydinogluensis</name>
    <dbReference type="NCBI Taxonomy" id="927786"/>
    <lineage>
        <taxon>Bacteria</taxon>
        <taxon>Bacillati</taxon>
        <taxon>Bacillota</taxon>
        <taxon>Bacilli</taxon>
        <taxon>Bacillales</taxon>
        <taxon>Paenibacillaceae</taxon>
        <taxon>Brevibacillus</taxon>
    </lineage>
</organism>
<sequence length="92" mass="10190">MKRWIDKTIMVTGGSGFLGSHVVERLRAAGCSRIIVPRSRDYDLRNQQTAMSLIEQTKPDLIIHLAASVGGIEANRKNPGAFFTTTCPWAFI</sequence>
<evidence type="ECO:0000313" key="2">
    <source>
        <dbReference type="EMBL" id="CAJ1003487.1"/>
    </source>
</evidence>
<feature type="domain" description="NAD-dependent epimerase/dehydratase" evidence="1">
    <location>
        <begin position="9"/>
        <end position="85"/>
    </location>
</feature>
<dbReference type="EMBL" id="OY569118">
    <property type="protein sequence ID" value="CAJ1003487.1"/>
    <property type="molecule type" value="Genomic_DNA"/>
</dbReference>